<dbReference type="SUPFAM" id="SSF53474">
    <property type="entry name" value="alpha/beta-Hydrolases"/>
    <property type="match status" value="1"/>
</dbReference>
<dbReference type="InterPro" id="IPR000073">
    <property type="entry name" value="AB_hydrolase_1"/>
</dbReference>
<dbReference type="PRINTS" id="PR00111">
    <property type="entry name" value="ABHYDROLASE"/>
</dbReference>
<dbReference type="Pfam" id="PF00561">
    <property type="entry name" value="Abhydrolase_1"/>
    <property type="match status" value="1"/>
</dbReference>
<organism evidence="2 3">
    <name type="scientific">Nostoc flagelliforme FACHB-838</name>
    <dbReference type="NCBI Taxonomy" id="2692904"/>
    <lineage>
        <taxon>Bacteria</taxon>
        <taxon>Bacillati</taxon>
        <taxon>Cyanobacteriota</taxon>
        <taxon>Cyanophyceae</taxon>
        <taxon>Nostocales</taxon>
        <taxon>Nostocaceae</taxon>
        <taxon>Nostoc</taxon>
    </lineage>
</organism>
<dbReference type="PANTHER" id="PTHR43798">
    <property type="entry name" value="MONOACYLGLYCEROL LIPASE"/>
    <property type="match status" value="1"/>
</dbReference>
<sequence length="287" mass="31596">MAVSLHTSIQPRFRTVDGLSIRYAESEDPGRGVHALLLSPWPESLYAFEPTWARLAEHAHLVAVDLPGFGHSERRDALMSSRAMGEFVVRVADAFGLEQPHVVGPDIGTSAALFAATLHPARLRSLVVGSGGAAVPLQLDGVLKEWVEAPDIEPYRRLDGRQIVTAAIAKLERYTPTDAAREDYLSSYEGERLAESMRYVRAYPTELPDLASLLPTIRTPVLIVAGRRDHVVPLVNAEFLLERLPVSKLAVLDAGHFTWEDAADEYAALVTRWWDEGYAATVHRAGD</sequence>
<dbReference type="EMBL" id="JACJSI010000048">
    <property type="protein sequence ID" value="MBD2532069.1"/>
    <property type="molecule type" value="Genomic_DNA"/>
</dbReference>
<dbReference type="Gene3D" id="3.40.50.1820">
    <property type="entry name" value="alpha/beta hydrolase"/>
    <property type="match status" value="1"/>
</dbReference>
<dbReference type="GO" id="GO:0016787">
    <property type="term" value="F:hydrolase activity"/>
    <property type="evidence" value="ECO:0007669"/>
    <property type="project" value="UniProtKB-KW"/>
</dbReference>
<dbReference type="Proteomes" id="UP000623440">
    <property type="component" value="Unassembled WGS sequence"/>
</dbReference>
<dbReference type="InterPro" id="IPR050266">
    <property type="entry name" value="AB_hydrolase_sf"/>
</dbReference>
<dbReference type="RefSeq" id="WP_190942725.1">
    <property type="nucleotide sequence ID" value="NZ_JACJSI010000048.1"/>
</dbReference>
<keyword evidence="2" id="KW-0378">Hydrolase</keyword>
<dbReference type="PANTHER" id="PTHR43798:SF33">
    <property type="entry name" value="HYDROLASE, PUTATIVE (AFU_ORTHOLOGUE AFUA_2G14860)-RELATED"/>
    <property type="match status" value="1"/>
</dbReference>
<comment type="caution">
    <text evidence="2">The sequence shown here is derived from an EMBL/GenBank/DDBJ whole genome shotgun (WGS) entry which is preliminary data.</text>
</comment>
<feature type="domain" description="AB hydrolase-1" evidence="1">
    <location>
        <begin position="41"/>
        <end position="260"/>
    </location>
</feature>
<keyword evidence="3" id="KW-1185">Reference proteome</keyword>
<evidence type="ECO:0000259" key="1">
    <source>
        <dbReference type="Pfam" id="PF00561"/>
    </source>
</evidence>
<evidence type="ECO:0000313" key="3">
    <source>
        <dbReference type="Proteomes" id="UP000623440"/>
    </source>
</evidence>
<evidence type="ECO:0000313" key="2">
    <source>
        <dbReference type="EMBL" id="MBD2532069.1"/>
    </source>
</evidence>
<dbReference type="InterPro" id="IPR029058">
    <property type="entry name" value="AB_hydrolase_fold"/>
</dbReference>
<name>A0ABR8DS91_9NOSO</name>
<gene>
    <name evidence="2" type="ORF">H6G97_21765</name>
</gene>
<accession>A0ABR8DS91</accession>
<reference evidence="2 3" key="1">
    <citation type="journal article" date="2020" name="ISME J.">
        <title>Comparative genomics reveals insights into cyanobacterial evolution and habitat adaptation.</title>
        <authorList>
            <person name="Chen M.Y."/>
            <person name="Teng W.K."/>
            <person name="Zhao L."/>
            <person name="Hu C.X."/>
            <person name="Zhou Y.K."/>
            <person name="Han B.P."/>
            <person name="Song L.R."/>
            <person name="Shu W.S."/>
        </authorList>
    </citation>
    <scope>NUCLEOTIDE SEQUENCE [LARGE SCALE GENOMIC DNA]</scope>
    <source>
        <strain evidence="2 3">FACHB-838</strain>
    </source>
</reference>
<proteinExistence type="predicted"/>
<protein>
    <submittedName>
        <fullName evidence="2">Alpha/beta hydrolase</fullName>
    </submittedName>
</protein>